<feature type="compositionally biased region" description="Acidic residues" evidence="1">
    <location>
        <begin position="93"/>
        <end position="105"/>
    </location>
</feature>
<dbReference type="OrthoDB" id="5419162at2759"/>
<feature type="compositionally biased region" description="Pro residues" evidence="1">
    <location>
        <begin position="447"/>
        <end position="459"/>
    </location>
</feature>
<reference evidence="2 3" key="1">
    <citation type="journal article" date="2018" name="Mol. Ecol.">
        <title>The obligate alkalophilic soda-lake fungus Sodiomyces alkalinus has shifted to a protein diet.</title>
        <authorList>
            <person name="Grum-Grzhimaylo A.A."/>
            <person name="Falkoski D.L."/>
            <person name="van den Heuvel J."/>
            <person name="Valero-Jimenez C.A."/>
            <person name="Min B."/>
            <person name="Choi I.G."/>
            <person name="Lipzen A."/>
            <person name="Daum C.G."/>
            <person name="Aanen D.K."/>
            <person name="Tsang A."/>
            <person name="Henrissat B."/>
            <person name="Bilanenko E.N."/>
            <person name="de Vries R.P."/>
            <person name="van Kan J.A.L."/>
            <person name="Grigoriev I.V."/>
            <person name="Debets A.J.M."/>
        </authorList>
    </citation>
    <scope>NUCLEOTIDE SEQUENCE [LARGE SCALE GENOMIC DNA]</scope>
    <source>
        <strain evidence="2 3">F11</strain>
    </source>
</reference>
<sequence length="483" mass="51286">MNFTAAIADQEHDATTAALAQSMGFSSFGSQDRSSHPSKRRKHNPNVDAVVASPATGANASAVVYTTDNSFTTTAAALASIPGSNNAATQNTEEIDLDESEDEDNGGEREGGNGGAILYPDVEEGTGDHLKAPALAKAQALIDEIVARHGGDGSTGTNEGAVHSFSLPPGGSPGNSGVTLPNRPSPSWGQNQGSLPNIGQEGGHGHDQPLPMPQRQGRGQGQGREPGKPWWEGYYDPASNENPWAALEKKAGLQSRGSWLSRSTRHHPGCHAASSMTILRRTTSHHDSQVTDVTCPASQSPAWSVMWMERPPPSLENAPLPERGSTMSSPTPDFPAYLVHVNPGLSRRSSLLPAALMLARPPNFPPPPPFLATPDGGWSTFSAETKAGLLPFSSLLPNAGRWWMGRATSCRLEQTTGRRNHVLGPLETMREGLCSMQRVEPVDEPSNPNPTQPNRPPAFPRLAPFRTPPSMPNRMKSSPGSCS</sequence>
<feature type="region of interest" description="Disordered" evidence="1">
    <location>
        <begin position="25"/>
        <end position="55"/>
    </location>
</feature>
<dbReference type="EMBL" id="ML119051">
    <property type="protein sequence ID" value="ROT42432.1"/>
    <property type="molecule type" value="Genomic_DNA"/>
</dbReference>
<protein>
    <submittedName>
        <fullName evidence="2">Uncharacterized protein</fullName>
    </submittedName>
</protein>
<feature type="region of interest" description="Disordered" evidence="1">
    <location>
        <begin position="440"/>
        <end position="483"/>
    </location>
</feature>
<dbReference type="Proteomes" id="UP000272025">
    <property type="component" value="Unassembled WGS sequence"/>
</dbReference>
<accession>A0A3N2Q6Q6</accession>
<dbReference type="AlphaFoldDB" id="A0A3N2Q6Q6"/>
<evidence type="ECO:0000313" key="3">
    <source>
        <dbReference type="Proteomes" id="UP000272025"/>
    </source>
</evidence>
<name>A0A3N2Q6Q6_SODAK</name>
<evidence type="ECO:0000313" key="2">
    <source>
        <dbReference type="EMBL" id="ROT42432.1"/>
    </source>
</evidence>
<keyword evidence="3" id="KW-1185">Reference proteome</keyword>
<feature type="region of interest" description="Disordered" evidence="1">
    <location>
        <begin position="84"/>
        <end position="125"/>
    </location>
</feature>
<evidence type="ECO:0000256" key="1">
    <source>
        <dbReference type="SAM" id="MobiDB-lite"/>
    </source>
</evidence>
<organism evidence="2 3">
    <name type="scientific">Sodiomyces alkalinus (strain CBS 110278 / VKM F-3762 / F11)</name>
    <name type="common">Alkaliphilic filamentous fungus</name>
    <dbReference type="NCBI Taxonomy" id="1314773"/>
    <lineage>
        <taxon>Eukaryota</taxon>
        <taxon>Fungi</taxon>
        <taxon>Dikarya</taxon>
        <taxon>Ascomycota</taxon>
        <taxon>Pezizomycotina</taxon>
        <taxon>Sordariomycetes</taxon>
        <taxon>Hypocreomycetidae</taxon>
        <taxon>Glomerellales</taxon>
        <taxon>Plectosphaerellaceae</taxon>
        <taxon>Sodiomyces</taxon>
    </lineage>
</organism>
<proteinExistence type="predicted"/>
<feature type="region of interest" description="Disordered" evidence="1">
    <location>
        <begin position="149"/>
        <end position="231"/>
    </location>
</feature>
<feature type="compositionally biased region" description="Polar residues" evidence="1">
    <location>
        <begin position="185"/>
        <end position="197"/>
    </location>
</feature>
<dbReference type="RefSeq" id="XP_028470238.1">
    <property type="nucleotide sequence ID" value="XM_028614696.1"/>
</dbReference>
<gene>
    <name evidence="2" type="ORF">SODALDRAFT_374769</name>
</gene>
<dbReference type="GeneID" id="39583174"/>